<dbReference type="EMBL" id="LKEA01000043">
    <property type="protein sequence ID" value="ROV93849.1"/>
    <property type="molecule type" value="Genomic_DNA"/>
</dbReference>
<evidence type="ECO:0000313" key="8">
    <source>
        <dbReference type="Proteomes" id="UP000283895"/>
    </source>
</evidence>
<dbReference type="PANTHER" id="PTHR28081">
    <property type="entry name" value="DAMAGE-REGULATED IMPORT FACILITATOR 1-RELATED"/>
    <property type="match status" value="1"/>
</dbReference>
<proteinExistence type="inferred from homology"/>
<evidence type="ECO:0000256" key="2">
    <source>
        <dbReference type="ARBA" id="ARBA00004496"/>
    </source>
</evidence>
<keyword evidence="8" id="KW-1185">Reference proteome</keyword>
<accession>A0A423VS39</accession>
<evidence type="ECO:0000256" key="6">
    <source>
        <dbReference type="SAM" id="MobiDB-lite"/>
    </source>
</evidence>
<evidence type="ECO:0000256" key="3">
    <source>
        <dbReference type="ARBA" id="ARBA00005459"/>
    </source>
</evidence>
<reference evidence="7 8" key="1">
    <citation type="submission" date="2015-09" db="EMBL/GenBank/DDBJ databases">
        <title>Host preference determinants of Valsa canker pathogens revealed by comparative genomics.</title>
        <authorList>
            <person name="Yin Z."/>
            <person name="Huang L."/>
        </authorList>
    </citation>
    <scope>NUCLEOTIDE SEQUENCE [LARGE SCALE GENOMIC DNA]</scope>
    <source>
        <strain evidence="7 8">03-1</strain>
    </source>
</reference>
<keyword evidence="4" id="KW-0963">Cytoplasm</keyword>
<dbReference type="AlphaFoldDB" id="A0A423VS39"/>
<dbReference type="GO" id="GO:1990846">
    <property type="term" value="F:ribonucleoside-diphosphate reductase inhibitor activity"/>
    <property type="evidence" value="ECO:0007669"/>
    <property type="project" value="TreeGrafter"/>
</dbReference>
<organism evidence="7 8">
    <name type="scientific">Cytospora schulzeri</name>
    <dbReference type="NCBI Taxonomy" id="448051"/>
    <lineage>
        <taxon>Eukaryota</taxon>
        <taxon>Fungi</taxon>
        <taxon>Dikarya</taxon>
        <taxon>Ascomycota</taxon>
        <taxon>Pezizomycotina</taxon>
        <taxon>Sordariomycetes</taxon>
        <taxon>Sordariomycetidae</taxon>
        <taxon>Diaporthales</taxon>
        <taxon>Cytosporaceae</taxon>
        <taxon>Cytospora</taxon>
    </lineage>
</organism>
<feature type="region of interest" description="Disordered" evidence="6">
    <location>
        <begin position="1"/>
        <end position="21"/>
    </location>
</feature>
<dbReference type="GO" id="GO:0005634">
    <property type="term" value="C:nucleus"/>
    <property type="evidence" value="ECO:0007669"/>
    <property type="project" value="UniProtKB-SubCell"/>
</dbReference>
<protein>
    <submittedName>
        <fullName evidence="7">Uncharacterized protein</fullName>
    </submittedName>
</protein>
<feature type="region of interest" description="Disordered" evidence="6">
    <location>
        <begin position="148"/>
        <end position="186"/>
    </location>
</feature>
<evidence type="ECO:0000313" key="7">
    <source>
        <dbReference type="EMBL" id="ROV93849.1"/>
    </source>
</evidence>
<gene>
    <name evidence="7" type="ORF">VMCG_08820</name>
</gene>
<dbReference type="PANTHER" id="PTHR28081:SF1">
    <property type="entry name" value="DAMAGE-REGULATED IMPORT FACILITATOR 1"/>
    <property type="match status" value="1"/>
</dbReference>
<dbReference type="Pfam" id="PF08591">
    <property type="entry name" value="RNR_inhib"/>
    <property type="match status" value="1"/>
</dbReference>
<comment type="subcellular location">
    <subcellularLocation>
        <location evidence="2">Cytoplasm</location>
    </subcellularLocation>
    <subcellularLocation>
        <location evidence="1">Nucleus</location>
    </subcellularLocation>
</comment>
<name>A0A423VS39_9PEZI</name>
<evidence type="ECO:0000256" key="4">
    <source>
        <dbReference type="ARBA" id="ARBA00022490"/>
    </source>
</evidence>
<evidence type="ECO:0000256" key="1">
    <source>
        <dbReference type="ARBA" id="ARBA00004123"/>
    </source>
</evidence>
<sequence>MAAPRTKRQFAGAASDPAQRQITSFFPTTGTVASSTSGAGNNGSSASIRVELPAETQSNLINVGMRVRKSVPEGYKTGSYSAFNLWADSNESVTNTAAVPVPIPGAQAPLPASDQRELLPFCGINKVGGLSSQPDALFEDTTSVLSSHTFRPGSVPSIDDVPSLSSSQESVESTTSPSLPTLSIKTIPSPTRKRIYSEEEDGDAPSVSGCLQVPRGNWMDGEVSPRSLVPAGWENTRVMAIPKRGRRNNLKTGTRSVPAVAVAGVDGALALHQLGQENMVVDEDFPEADFLDYKALAGDAMEI</sequence>
<dbReference type="GO" id="GO:0008104">
    <property type="term" value="P:intracellular protein localization"/>
    <property type="evidence" value="ECO:0007669"/>
    <property type="project" value="TreeGrafter"/>
</dbReference>
<dbReference type="InterPro" id="IPR013900">
    <property type="entry name" value="RNR_inhibitor"/>
</dbReference>
<keyword evidence="5" id="KW-0539">Nucleus</keyword>
<comment type="caution">
    <text evidence="7">The sequence shown here is derived from an EMBL/GenBank/DDBJ whole genome shotgun (WGS) entry which is preliminary data.</text>
</comment>
<dbReference type="OrthoDB" id="4072855at2759"/>
<comment type="similarity">
    <text evidence="3">Belongs to the DIF1/spd1 family.</text>
</comment>
<dbReference type="GO" id="GO:0005737">
    <property type="term" value="C:cytoplasm"/>
    <property type="evidence" value="ECO:0007669"/>
    <property type="project" value="UniProtKB-SubCell"/>
</dbReference>
<dbReference type="STRING" id="356882.A0A423VS39"/>
<feature type="compositionally biased region" description="Low complexity" evidence="6">
    <location>
        <begin position="161"/>
        <end position="183"/>
    </location>
</feature>
<dbReference type="Proteomes" id="UP000283895">
    <property type="component" value="Unassembled WGS sequence"/>
</dbReference>
<evidence type="ECO:0000256" key="5">
    <source>
        <dbReference type="ARBA" id="ARBA00023242"/>
    </source>
</evidence>